<dbReference type="InterPro" id="IPR014824">
    <property type="entry name" value="Nfu/NifU_N"/>
</dbReference>
<dbReference type="InterPro" id="IPR036498">
    <property type="entry name" value="Nfu/NifU_N_sf"/>
</dbReference>
<name>A0A7S1B9M4_9STRA</name>
<comment type="similarity">
    <text evidence="1">Belongs to the NifU family.</text>
</comment>
<dbReference type="PANTHER" id="PTHR11178">
    <property type="entry name" value="IRON-SULFUR CLUSTER SCAFFOLD PROTEIN NFU-RELATED"/>
    <property type="match status" value="1"/>
</dbReference>
<dbReference type="Pfam" id="PF01106">
    <property type="entry name" value="NifU"/>
    <property type="match status" value="1"/>
</dbReference>
<dbReference type="FunFam" id="3.30.300.130:FF:000001">
    <property type="entry name" value="NFU1 iron-sulfur cluster scaffold"/>
    <property type="match status" value="1"/>
</dbReference>
<evidence type="ECO:0000313" key="3">
    <source>
        <dbReference type="EMBL" id="CAD8879427.1"/>
    </source>
</evidence>
<feature type="domain" description="Scaffold protein Nfu/NifU N-terminal" evidence="2">
    <location>
        <begin position="92"/>
        <end position="201"/>
    </location>
</feature>
<gene>
    <name evidence="3" type="ORF">CHYS00102_LOCUS6611</name>
</gene>
<dbReference type="EMBL" id="HBFR01009132">
    <property type="protein sequence ID" value="CAD8879427.1"/>
    <property type="molecule type" value="Transcribed_RNA"/>
</dbReference>
<evidence type="ECO:0000259" key="2">
    <source>
        <dbReference type="SMART" id="SM00932"/>
    </source>
</evidence>
<organism evidence="3">
    <name type="scientific">Corethron hystrix</name>
    <dbReference type="NCBI Taxonomy" id="216773"/>
    <lineage>
        <taxon>Eukaryota</taxon>
        <taxon>Sar</taxon>
        <taxon>Stramenopiles</taxon>
        <taxon>Ochrophyta</taxon>
        <taxon>Bacillariophyta</taxon>
        <taxon>Coscinodiscophyceae</taxon>
        <taxon>Corethrophycidae</taxon>
        <taxon>Corethrales</taxon>
        <taxon>Corethraceae</taxon>
        <taxon>Corethron</taxon>
    </lineage>
</organism>
<protein>
    <recommendedName>
        <fullName evidence="2">Scaffold protein Nfu/NifU N-terminal domain-containing protein</fullName>
    </recommendedName>
</protein>
<sequence length="335" mass="37231">MTLVYITKARRCAISYAPKSVGNTRSVTTKCFYSAENVRDLSLAASNLKMCKSSSDLRREYSHSFSKATFSRRGNFRKGGTFPQLQTRNMFIQTATTPNPESVKFVPGHPVFVPEALTADNDEEGEYQEENAGYFVSRDESTYRDDVARSPLARRIFDEDPGVRAVYLGRDFVTVTKYVKESWSELQPSILTAIMDHYDSGELAVTSTPLITDTTILDDDDEVVAMIKELLEQRIRPAVQDDGGDIRYVYFDEHSGIVTVKLAGSCVGCPSSSVTLKNGVENMLMHYIPEVTAVHATEDTESGDNTDSAVKVEQTKKKTLSYEERLAAAGIPFSD</sequence>
<dbReference type="AlphaFoldDB" id="A0A7S1B9M4"/>
<dbReference type="PANTHER" id="PTHR11178:SF1">
    <property type="entry name" value="NFU1 IRON-SULFUR CLUSTER SCAFFOLD HOMOLOG, MITOCHONDRIAL"/>
    <property type="match status" value="1"/>
</dbReference>
<dbReference type="SUPFAM" id="SSF110836">
    <property type="entry name" value="Hypothetical protein SAV1430"/>
    <property type="match status" value="1"/>
</dbReference>
<dbReference type="GO" id="GO:0016226">
    <property type="term" value="P:iron-sulfur cluster assembly"/>
    <property type="evidence" value="ECO:0007669"/>
    <property type="project" value="InterPro"/>
</dbReference>
<dbReference type="GO" id="GO:0051536">
    <property type="term" value="F:iron-sulfur cluster binding"/>
    <property type="evidence" value="ECO:0007669"/>
    <property type="project" value="InterPro"/>
</dbReference>
<dbReference type="Pfam" id="PF08712">
    <property type="entry name" value="Nfu_N"/>
    <property type="match status" value="1"/>
</dbReference>
<dbReference type="InterPro" id="IPR034904">
    <property type="entry name" value="FSCA_dom_sf"/>
</dbReference>
<dbReference type="GO" id="GO:0005739">
    <property type="term" value="C:mitochondrion"/>
    <property type="evidence" value="ECO:0007669"/>
    <property type="project" value="TreeGrafter"/>
</dbReference>
<accession>A0A7S1B9M4</accession>
<reference evidence="3" key="1">
    <citation type="submission" date="2021-01" db="EMBL/GenBank/DDBJ databases">
        <authorList>
            <person name="Corre E."/>
            <person name="Pelletier E."/>
            <person name="Niang G."/>
            <person name="Scheremetjew M."/>
            <person name="Finn R."/>
            <person name="Kale V."/>
            <person name="Holt S."/>
            <person name="Cochrane G."/>
            <person name="Meng A."/>
            <person name="Brown T."/>
            <person name="Cohen L."/>
        </authorList>
    </citation>
    <scope>NUCLEOTIDE SEQUENCE</scope>
    <source>
        <strain evidence="3">308</strain>
    </source>
</reference>
<dbReference type="InterPro" id="IPR001075">
    <property type="entry name" value="NIF_FeS_clus_asmbl_NifU_C"/>
</dbReference>
<dbReference type="Gene3D" id="3.30.300.130">
    <property type="entry name" value="Fe-S cluster assembly (FSCA)"/>
    <property type="match status" value="1"/>
</dbReference>
<dbReference type="SUPFAM" id="SSF117916">
    <property type="entry name" value="Fe-S cluster assembly (FSCA) domain-like"/>
    <property type="match status" value="1"/>
</dbReference>
<evidence type="ECO:0000256" key="1">
    <source>
        <dbReference type="ARBA" id="ARBA00006420"/>
    </source>
</evidence>
<dbReference type="GO" id="GO:0005506">
    <property type="term" value="F:iron ion binding"/>
    <property type="evidence" value="ECO:0007669"/>
    <property type="project" value="InterPro"/>
</dbReference>
<dbReference type="SMART" id="SM00932">
    <property type="entry name" value="Nfu_N"/>
    <property type="match status" value="1"/>
</dbReference>
<dbReference type="Gene3D" id="3.30.1370.70">
    <property type="entry name" value="Scaffold protein Nfu/NifU, N-terminal domain"/>
    <property type="match status" value="1"/>
</dbReference>
<proteinExistence type="inferred from homology"/>